<dbReference type="Pfam" id="PF13469">
    <property type="entry name" value="Sulfotransfer_3"/>
    <property type="match status" value="1"/>
</dbReference>
<dbReference type="InterPro" id="IPR052736">
    <property type="entry name" value="Stf3_sulfotransferase"/>
</dbReference>
<dbReference type="RefSeq" id="WP_310095486.1">
    <property type="nucleotide sequence ID" value="NZ_JAVDTT010000004.1"/>
</dbReference>
<dbReference type="EMBL" id="JAVDTT010000004">
    <property type="protein sequence ID" value="MDR6842857.1"/>
    <property type="molecule type" value="Genomic_DNA"/>
</dbReference>
<evidence type="ECO:0000313" key="1">
    <source>
        <dbReference type="EMBL" id="MDR6842857.1"/>
    </source>
</evidence>
<accession>A0ABU1RVP8</accession>
<comment type="caution">
    <text evidence="1">The sequence shown here is derived from an EMBL/GenBank/DDBJ whole genome shotgun (WGS) entry which is preliminary data.</text>
</comment>
<dbReference type="Gene3D" id="3.40.50.300">
    <property type="entry name" value="P-loop containing nucleotide triphosphate hydrolases"/>
    <property type="match status" value="1"/>
</dbReference>
<dbReference type="InterPro" id="IPR027417">
    <property type="entry name" value="P-loop_NTPase"/>
</dbReference>
<gene>
    <name evidence="1" type="ORF">J2W94_003162</name>
</gene>
<keyword evidence="2" id="KW-1185">Reference proteome</keyword>
<name>A0ABU1RVP8_9GAMM</name>
<evidence type="ECO:0008006" key="3">
    <source>
        <dbReference type="Google" id="ProtNLM"/>
    </source>
</evidence>
<dbReference type="PANTHER" id="PTHR36451">
    <property type="entry name" value="PAPS-DEPENDENT SULFOTRANSFERASE STF3"/>
    <property type="match status" value="1"/>
</dbReference>
<dbReference type="SUPFAM" id="SSF52540">
    <property type="entry name" value="P-loop containing nucleoside triphosphate hydrolases"/>
    <property type="match status" value="1"/>
</dbReference>
<reference evidence="1 2" key="1">
    <citation type="submission" date="2023-07" db="EMBL/GenBank/DDBJ databases">
        <title>Sorghum-associated microbial communities from plants grown in Nebraska, USA.</title>
        <authorList>
            <person name="Schachtman D."/>
        </authorList>
    </citation>
    <scope>NUCLEOTIDE SEQUENCE [LARGE SCALE GENOMIC DNA]</scope>
    <source>
        <strain evidence="1 2">BE107</strain>
    </source>
</reference>
<protein>
    <recommendedName>
        <fullName evidence="3">Sulfotransferase</fullName>
    </recommendedName>
</protein>
<evidence type="ECO:0000313" key="2">
    <source>
        <dbReference type="Proteomes" id="UP001254759"/>
    </source>
</evidence>
<dbReference type="PANTHER" id="PTHR36451:SF1">
    <property type="entry name" value="OMEGA-HYDROXY-BETA-DIHYDROMENAQUINONE-9 SULFOTRANSFERASE STF3"/>
    <property type="match status" value="1"/>
</dbReference>
<dbReference type="Proteomes" id="UP001254759">
    <property type="component" value="Unassembled WGS sequence"/>
</dbReference>
<organism evidence="1 2">
    <name type="scientific">Pseudoxanthomonas sacheonensis</name>
    <dbReference type="NCBI Taxonomy" id="443615"/>
    <lineage>
        <taxon>Bacteria</taxon>
        <taxon>Pseudomonadati</taxon>
        <taxon>Pseudomonadota</taxon>
        <taxon>Gammaproteobacteria</taxon>
        <taxon>Lysobacterales</taxon>
        <taxon>Lysobacteraceae</taxon>
        <taxon>Pseudoxanthomonas</taxon>
    </lineage>
</organism>
<sequence length="300" mass="33846">MMQQSSDGQAGAVVRRDPVFDRPVFIISPPRSGSTLLFETLTRAPAVYTIGGESHQMIEQVRGLSPRDRGFDSNALDATDASPACVQQLRSHFQVALRDRDGRPPRTMPVRMLEKTPKNALRVKFLNAVFPEGRFVFLHRDARETIGSMIDAWQSGRFRTYPGLPEWRQIPWSLLLVPGWRELAEKPLHEVVAAQWQTTTECLLDALESLRPEQWCAMDYAALLDQPKRELGALCAALDIAADEQFGDTLPLSRYTLTQPAPDKWRKHAAVIEPMLPQLAPTMERARRALAQGLLQRRTV</sequence>
<proteinExistence type="predicted"/>